<dbReference type="OrthoDB" id="1404170at2"/>
<feature type="domain" description="G5" evidence="5">
    <location>
        <begin position="136"/>
        <end position="216"/>
    </location>
</feature>
<dbReference type="PANTHER" id="PTHR39160:SF4">
    <property type="entry name" value="RESUSCITATION-PROMOTING FACTOR RPFB"/>
    <property type="match status" value="1"/>
</dbReference>
<comment type="similarity">
    <text evidence="1">Belongs to the transglycosylase family. Rpf subfamily.</text>
</comment>
<reference evidence="6 7" key="1">
    <citation type="submission" date="2018-07" db="EMBL/GenBank/DDBJ databases">
        <title>Sequencing the genomes of 1000 actinobacteria strains.</title>
        <authorList>
            <person name="Klenk H.-P."/>
        </authorList>
    </citation>
    <scope>NUCLEOTIDE SEQUENCE [LARGE SCALE GENOMIC DNA]</scope>
    <source>
        <strain evidence="6 7">DSM 14442</strain>
    </source>
</reference>
<dbReference type="InterPro" id="IPR007137">
    <property type="entry name" value="DUF348"/>
</dbReference>
<dbReference type="Gene3D" id="1.10.530.10">
    <property type="match status" value="1"/>
</dbReference>
<evidence type="ECO:0000259" key="5">
    <source>
        <dbReference type="PROSITE" id="PS51109"/>
    </source>
</evidence>
<feature type="compositionally biased region" description="Low complexity" evidence="4">
    <location>
        <begin position="222"/>
        <end position="250"/>
    </location>
</feature>
<proteinExistence type="inferred from homology"/>
<feature type="region of interest" description="Disordered" evidence="4">
    <location>
        <begin position="40"/>
        <end position="63"/>
    </location>
</feature>
<dbReference type="SUPFAM" id="SSF53955">
    <property type="entry name" value="Lysozyme-like"/>
    <property type="match status" value="1"/>
</dbReference>
<dbReference type="Gene3D" id="2.20.230.10">
    <property type="entry name" value="Resuscitation-promoting factor rpfb"/>
    <property type="match status" value="1"/>
</dbReference>
<feature type="compositionally biased region" description="Basic and acidic residues" evidence="4">
    <location>
        <begin position="194"/>
        <end position="219"/>
    </location>
</feature>
<sequence>MARVMKGRLAKVIAQVAALALVVGGLVAFVATQRGAEVTASEQTASRVSAGDAGQDGTAPGEGLGESVLQLERASQVTVDLPKVVTVTAGGETTTFATNAGTIEQALRENEVSFDEDDQVSPALDTEITQDVDVTVQRVDTSTETTSEEVPFETVEVEDEDLAEGKTSVLAAGAPGEKTTTWSITTVDGEETDREVATTETVREPVERRIAVGTKEPEPTRSAASSASDSADSSESSEASGASSASQASAPTSGVWQSLAECESGGNWSINTGNGYYGGLQFSASSWAGAGGTQYAPLPHQATPAEQIATAEKLRANGGWGHWPHCSSQLGLR</sequence>
<dbReference type="CDD" id="cd13925">
    <property type="entry name" value="RPF"/>
    <property type="match status" value="1"/>
</dbReference>
<dbReference type="PROSITE" id="PS51109">
    <property type="entry name" value="G5"/>
    <property type="match status" value="1"/>
</dbReference>
<dbReference type="AlphaFoldDB" id="A0A3D9L7Q7"/>
<keyword evidence="7" id="KW-1185">Reference proteome</keyword>
<dbReference type="Proteomes" id="UP000256727">
    <property type="component" value="Unassembled WGS sequence"/>
</dbReference>
<dbReference type="Pfam" id="PF06737">
    <property type="entry name" value="Transglycosylas"/>
    <property type="match status" value="1"/>
</dbReference>
<dbReference type="GO" id="GO:0016787">
    <property type="term" value="F:hydrolase activity"/>
    <property type="evidence" value="ECO:0007669"/>
    <property type="project" value="UniProtKB-KW"/>
</dbReference>
<dbReference type="InterPro" id="IPR011098">
    <property type="entry name" value="G5_dom"/>
</dbReference>
<dbReference type="Pfam" id="PF07501">
    <property type="entry name" value="G5"/>
    <property type="match status" value="1"/>
</dbReference>
<dbReference type="SMART" id="SM01208">
    <property type="entry name" value="G5"/>
    <property type="match status" value="1"/>
</dbReference>
<dbReference type="Pfam" id="PF03990">
    <property type="entry name" value="DUF348"/>
    <property type="match status" value="1"/>
</dbReference>
<feature type="region of interest" description="Disordered" evidence="4">
    <location>
        <begin position="186"/>
        <end position="251"/>
    </location>
</feature>
<accession>A0A3D9L7Q7</accession>
<evidence type="ECO:0000313" key="7">
    <source>
        <dbReference type="Proteomes" id="UP000256727"/>
    </source>
</evidence>
<name>A0A3D9L7Q7_9MICC</name>
<keyword evidence="3" id="KW-0378">Hydrolase</keyword>
<dbReference type="PANTHER" id="PTHR39160">
    <property type="entry name" value="CELL WALL-BINDING PROTEIN YOCH"/>
    <property type="match status" value="1"/>
</dbReference>
<keyword evidence="2" id="KW-0732">Signal</keyword>
<evidence type="ECO:0000256" key="1">
    <source>
        <dbReference type="ARBA" id="ARBA00010830"/>
    </source>
</evidence>
<dbReference type="EMBL" id="QREH01000001">
    <property type="protein sequence ID" value="REE02381.1"/>
    <property type="molecule type" value="Genomic_DNA"/>
</dbReference>
<organism evidence="6 7">
    <name type="scientific">Citricoccus muralis</name>
    <dbReference type="NCBI Taxonomy" id="169134"/>
    <lineage>
        <taxon>Bacteria</taxon>
        <taxon>Bacillati</taxon>
        <taxon>Actinomycetota</taxon>
        <taxon>Actinomycetes</taxon>
        <taxon>Micrococcales</taxon>
        <taxon>Micrococcaceae</taxon>
        <taxon>Citricoccus</taxon>
    </lineage>
</organism>
<gene>
    <name evidence="6" type="ORF">C8E99_0149</name>
</gene>
<dbReference type="InterPro" id="IPR051933">
    <property type="entry name" value="Resuscitation_pf_RpfB"/>
</dbReference>
<evidence type="ECO:0000256" key="2">
    <source>
        <dbReference type="ARBA" id="ARBA00022729"/>
    </source>
</evidence>
<protein>
    <submittedName>
        <fullName evidence="6">Uncharacterized protein DUF348</fullName>
    </submittedName>
</protein>
<evidence type="ECO:0000256" key="3">
    <source>
        <dbReference type="ARBA" id="ARBA00022801"/>
    </source>
</evidence>
<evidence type="ECO:0000313" key="6">
    <source>
        <dbReference type="EMBL" id="REE02381.1"/>
    </source>
</evidence>
<dbReference type="InterPro" id="IPR010618">
    <property type="entry name" value="RPF"/>
</dbReference>
<comment type="caution">
    <text evidence="6">The sequence shown here is derived from an EMBL/GenBank/DDBJ whole genome shotgun (WGS) entry which is preliminary data.</text>
</comment>
<evidence type="ECO:0000256" key="4">
    <source>
        <dbReference type="SAM" id="MobiDB-lite"/>
    </source>
</evidence>
<dbReference type="RefSeq" id="WP_147301146.1">
    <property type="nucleotide sequence ID" value="NZ_QREH01000001.1"/>
</dbReference>
<dbReference type="InterPro" id="IPR023346">
    <property type="entry name" value="Lysozyme-like_dom_sf"/>
</dbReference>